<evidence type="ECO:0000313" key="1">
    <source>
        <dbReference type="EMBL" id="MFH6983921.1"/>
    </source>
</evidence>
<reference evidence="1 2" key="1">
    <citation type="journal article" date="2013" name="Int. J. Syst. Evol. Microbiol.">
        <title>Marinoscillum luteum sp. nov., isolated from marine sediment.</title>
        <authorList>
            <person name="Cha I.T."/>
            <person name="Park S.J."/>
            <person name="Kim S.J."/>
            <person name="Kim J.G."/>
            <person name="Jung M.Y."/>
            <person name="Shin K.S."/>
            <person name="Kwon K.K."/>
            <person name="Yang S.H."/>
            <person name="Seo Y.S."/>
            <person name="Rhee S.K."/>
        </authorList>
    </citation>
    <scope>NUCLEOTIDE SEQUENCE [LARGE SCALE GENOMIC DNA]</scope>
    <source>
        <strain evidence="1 2">KCTC 23939</strain>
    </source>
</reference>
<gene>
    <name evidence="1" type="ORF">ACHKAR_10735</name>
</gene>
<dbReference type="PROSITE" id="PS51257">
    <property type="entry name" value="PROKAR_LIPOPROTEIN"/>
    <property type="match status" value="1"/>
</dbReference>
<sequence>MRSGIVLMLGVWLVISCHEIKDCTLETSTDYAIVRFYRADTTVKTVKEVAFSKIYEPVSGYYISSMEDTVVAIGLFLNPADTRVTYLFETDSIDYELTMEYKPHLRIYYDECDPVYSFRLDTAYSPNFDSVDMVNNVLDKVVVTNLEIYL</sequence>
<evidence type="ECO:0000313" key="2">
    <source>
        <dbReference type="Proteomes" id="UP001610063"/>
    </source>
</evidence>
<dbReference type="RefSeq" id="WP_395417431.1">
    <property type="nucleotide sequence ID" value="NZ_JBIPKE010000016.1"/>
</dbReference>
<protein>
    <recommendedName>
        <fullName evidence="3">Lipoprotein</fullName>
    </recommendedName>
</protein>
<dbReference type="Proteomes" id="UP001610063">
    <property type="component" value="Unassembled WGS sequence"/>
</dbReference>
<accession>A0ABW7N8N9</accession>
<keyword evidence="2" id="KW-1185">Reference proteome</keyword>
<comment type="caution">
    <text evidence="1">The sequence shown here is derived from an EMBL/GenBank/DDBJ whole genome shotgun (WGS) entry which is preliminary data.</text>
</comment>
<name>A0ABW7N8N9_9BACT</name>
<organism evidence="1 2">
    <name type="scientific">Marinoscillum luteum</name>
    <dbReference type="NCBI Taxonomy" id="861051"/>
    <lineage>
        <taxon>Bacteria</taxon>
        <taxon>Pseudomonadati</taxon>
        <taxon>Bacteroidota</taxon>
        <taxon>Cytophagia</taxon>
        <taxon>Cytophagales</taxon>
        <taxon>Reichenbachiellaceae</taxon>
        <taxon>Marinoscillum</taxon>
    </lineage>
</organism>
<evidence type="ECO:0008006" key="3">
    <source>
        <dbReference type="Google" id="ProtNLM"/>
    </source>
</evidence>
<proteinExistence type="predicted"/>
<dbReference type="EMBL" id="JBIPKE010000016">
    <property type="protein sequence ID" value="MFH6983921.1"/>
    <property type="molecule type" value="Genomic_DNA"/>
</dbReference>